<reference evidence="4 5" key="1">
    <citation type="journal article" date="2018" name="Sci. Rep.">
        <title>Raphidocelis subcapitata (=Pseudokirchneriella subcapitata) provides an insight into genome evolution and environmental adaptations in the Sphaeropleales.</title>
        <authorList>
            <person name="Suzuki S."/>
            <person name="Yamaguchi H."/>
            <person name="Nakajima N."/>
            <person name="Kawachi M."/>
        </authorList>
    </citation>
    <scope>NUCLEOTIDE SEQUENCE [LARGE SCALE GENOMIC DNA]</scope>
    <source>
        <strain evidence="4 5">NIES-35</strain>
    </source>
</reference>
<sequence length="426" mass="43693">MSARAKRKAGRGGRAEDDAGDEEFFSAEEQAGSEDDEPSDDGEDQAAKRRQAKRARVGPAKTPRVKPEPGMPPPSAPRGRGGTGAAAGGNGGGEARRRGETDAGVGPGSEAAAAAAAAAVGRIPIGRGEIARMNAKIQEYQEAAAEAETKLASLLSLTEYQALVASVVRTMLFKQHEKPGVPVKRQDLLEAFTGTYKGHAHAKKLPSLVLRVAQAQIISTLGIEMQEVTRVAASTGRKKNAMEEAQSTTATYVLRSVLPVGVRRALVDDPADDQAQAFKMVVLALIHLNGGQIEVDEFWRHMHMLGVEPEDRDHPHFGRPEDCLKELEKTRHIVRLQQSGAAGAVQVLEWGEHASSEVGEEGIKRWIEQEFAAAPGFGGGAGGGGGGAGGAGGAGGSGAGGSGAGGSGAGGSGAGGSRRGNGGGGA</sequence>
<evidence type="ECO:0000256" key="2">
    <source>
        <dbReference type="SAM" id="MobiDB-lite"/>
    </source>
</evidence>
<dbReference type="Proteomes" id="UP000247498">
    <property type="component" value="Unassembled WGS sequence"/>
</dbReference>
<dbReference type="InParanoid" id="A0A2V0PNQ3"/>
<name>A0A2V0PNQ3_9CHLO</name>
<dbReference type="STRING" id="307507.A0A2V0PNQ3"/>
<keyword evidence="5" id="KW-1185">Reference proteome</keyword>
<dbReference type="Gene3D" id="1.10.10.1200">
    <property type="entry name" value="MAGE homology domain, winged helix WH1 motif"/>
    <property type="match status" value="1"/>
</dbReference>
<feature type="compositionally biased region" description="Basic residues" evidence="2">
    <location>
        <begin position="1"/>
        <end position="11"/>
    </location>
</feature>
<dbReference type="PANTHER" id="PTHR11736:SF14">
    <property type="entry name" value="NSE3 HOMOLOG, SMC5-SMC6 COMPLEX COMPONENT"/>
    <property type="match status" value="1"/>
</dbReference>
<dbReference type="InterPro" id="IPR041899">
    <property type="entry name" value="MAGE_WH2"/>
</dbReference>
<dbReference type="GO" id="GO:0005634">
    <property type="term" value="C:nucleus"/>
    <property type="evidence" value="ECO:0007669"/>
    <property type="project" value="TreeGrafter"/>
</dbReference>
<dbReference type="FunCoup" id="A0A2V0PNQ3">
    <property type="interactions" value="546"/>
</dbReference>
<protein>
    <recommendedName>
        <fullName evidence="3">MAGE domain-containing protein</fullName>
    </recommendedName>
</protein>
<proteinExistence type="predicted"/>
<dbReference type="SMART" id="SM01373">
    <property type="entry name" value="MAGE"/>
    <property type="match status" value="1"/>
</dbReference>
<feature type="region of interest" description="Disordered" evidence="2">
    <location>
        <begin position="383"/>
        <end position="426"/>
    </location>
</feature>
<comment type="caution">
    <text evidence="4">The sequence shown here is derived from an EMBL/GenBank/DDBJ whole genome shotgun (WGS) entry which is preliminary data.</text>
</comment>
<dbReference type="InterPro" id="IPR002190">
    <property type="entry name" value="MHD_dom"/>
</dbReference>
<dbReference type="InterPro" id="IPR037445">
    <property type="entry name" value="MAGE"/>
</dbReference>
<feature type="compositionally biased region" description="Gly residues" evidence="2">
    <location>
        <begin position="79"/>
        <end position="93"/>
    </location>
</feature>
<evidence type="ECO:0000313" key="5">
    <source>
        <dbReference type="Proteomes" id="UP000247498"/>
    </source>
</evidence>
<accession>A0A2V0PNQ3</accession>
<evidence type="ECO:0000259" key="3">
    <source>
        <dbReference type="SMART" id="SM01373"/>
    </source>
</evidence>
<feature type="compositionally biased region" description="Acidic residues" evidence="2">
    <location>
        <begin position="18"/>
        <end position="44"/>
    </location>
</feature>
<dbReference type="EMBL" id="BDRX01000135">
    <property type="protein sequence ID" value="GBF98775.1"/>
    <property type="molecule type" value="Genomic_DNA"/>
</dbReference>
<dbReference type="Pfam" id="PF01454">
    <property type="entry name" value="MAGE"/>
    <property type="match status" value="1"/>
</dbReference>
<dbReference type="Gene3D" id="1.10.10.1210">
    <property type="entry name" value="MAGE homology domain, winged helix WH2 motif"/>
    <property type="match status" value="1"/>
</dbReference>
<keyword evidence="1" id="KW-0175">Coiled coil</keyword>
<feature type="coiled-coil region" evidence="1">
    <location>
        <begin position="130"/>
        <end position="157"/>
    </location>
</feature>
<organism evidence="4 5">
    <name type="scientific">Raphidocelis subcapitata</name>
    <dbReference type="NCBI Taxonomy" id="307507"/>
    <lineage>
        <taxon>Eukaryota</taxon>
        <taxon>Viridiplantae</taxon>
        <taxon>Chlorophyta</taxon>
        <taxon>core chlorophytes</taxon>
        <taxon>Chlorophyceae</taxon>
        <taxon>CS clade</taxon>
        <taxon>Sphaeropleales</taxon>
        <taxon>Selenastraceae</taxon>
        <taxon>Raphidocelis</taxon>
    </lineage>
</organism>
<dbReference type="AlphaFoldDB" id="A0A2V0PNQ3"/>
<evidence type="ECO:0000256" key="1">
    <source>
        <dbReference type="SAM" id="Coils"/>
    </source>
</evidence>
<dbReference type="OrthoDB" id="205198at2759"/>
<feature type="region of interest" description="Disordered" evidence="2">
    <location>
        <begin position="1"/>
        <end position="108"/>
    </location>
</feature>
<feature type="domain" description="MAGE" evidence="3">
    <location>
        <begin position="167"/>
        <end position="363"/>
    </location>
</feature>
<gene>
    <name evidence="4" type="ORF">Rsub_11357</name>
</gene>
<dbReference type="PANTHER" id="PTHR11736">
    <property type="entry name" value="MELANOMA-ASSOCIATED ANTIGEN MAGE ANTIGEN"/>
    <property type="match status" value="1"/>
</dbReference>
<evidence type="ECO:0000313" key="4">
    <source>
        <dbReference type="EMBL" id="GBF98775.1"/>
    </source>
</evidence>
<dbReference type="InterPro" id="IPR041898">
    <property type="entry name" value="MAGE_WH1"/>
</dbReference>